<protein>
    <submittedName>
        <fullName evidence="2">Thermonuclease family protein</fullName>
    </submittedName>
</protein>
<evidence type="ECO:0000259" key="1">
    <source>
        <dbReference type="PROSITE" id="PS50830"/>
    </source>
</evidence>
<dbReference type="InterPro" id="IPR035437">
    <property type="entry name" value="SNase_OB-fold_sf"/>
</dbReference>
<gene>
    <name evidence="2" type="ORF">M0654_01480</name>
</gene>
<dbReference type="Gene3D" id="2.40.50.90">
    <property type="match status" value="1"/>
</dbReference>
<dbReference type="InterPro" id="IPR016071">
    <property type="entry name" value="Staphylococal_nuclease_OB-fold"/>
</dbReference>
<dbReference type="PROSITE" id="PS50830">
    <property type="entry name" value="TNASE_3"/>
    <property type="match status" value="1"/>
</dbReference>
<dbReference type="EMBL" id="JALPRY010000001">
    <property type="protein sequence ID" value="MCK8778642.1"/>
    <property type="molecule type" value="Genomic_DNA"/>
</dbReference>
<sequence length="195" mass="21422">MARLSRLIRDGGIAAAFLFLMMLIAARLNGSDDTRMSGPFHVVDGDTLAVGEERLRLQGIDAPELDQICEDADGGQWACGREAKKLLGEFVREDGVECVGRGRDRYRRLLVRCRSGEFDINAQMVRQGLAVASGGYAREQVAARSDRLRLWGGTFDEPRAWRQARGSMEAPGIIEMIGGWISNALGREVSEGEHG</sequence>
<dbReference type="RefSeq" id="WP_248681518.1">
    <property type="nucleotide sequence ID" value="NZ_JALPRY010000001.1"/>
</dbReference>
<accession>A0ABT0ILA0</accession>
<name>A0ABT0ILA0_9HYPH</name>
<evidence type="ECO:0000313" key="3">
    <source>
        <dbReference type="Proteomes" id="UP001202827"/>
    </source>
</evidence>
<reference evidence="2 3" key="1">
    <citation type="submission" date="2022-04" db="EMBL/GenBank/DDBJ databases">
        <title>Rhizobium coralii sp. nov., isolated from coral Turbinaria peltata.</title>
        <authorList>
            <person name="Sun H."/>
        </authorList>
    </citation>
    <scope>NUCLEOTIDE SEQUENCE [LARGE SCALE GENOMIC DNA]</scope>
    <source>
        <strain evidence="2 3">NTR19</strain>
    </source>
</reference>
<dbReference type="Proteomes" id="UP001202827">
    <property type="component" value="Unassembled WGS sequence"/>
</dbReference>
<dbReference type="SMART" id="SM00318">
    <property type="entry name" value="SNc"/>
    <property type="match status" value="1"/>
</dbReference>
<feature type="domain" description="TNase-like" evidence="1">
    <location>
        <begin position="41"/>
        <end position="153"/>
    </location>
</feature>
<keyword evidence="3" id="KW-1185">Reference proteome</keyword>
<comment type="caution">
    <text evidence="2">The sequence shown here is derived from an EMBL/GenBank/DDBJ whole genome shotgun (WGS) entry which is preliminary data.</text>
</comment>
<dbReference type="Pfam" id="PF00565">
    <property type="entry name" value="SNase"/>
    <property type="match status" value="1"/>
</dbReference>
<evidence type="ECO:0000313" key="2">
    <source>
        <dbReference type="EMBL" id="MCK8778642.1"/>
    </source>
</evidence>
<organism evidence="2 3">
    <name type="scientific">Neorhizobium turbinariae</name>
    <dbReference type="NCBI Taxonomy" id="2937795"/>
    <lineage>
        <taxon>Bacteria</taxon>
        <taxon>Pseudomonadati</taxon>
        <taxon>Pseudomonadota</taxon>
        <taxon>Alphaproteobacteria</taxon>
        <taxon>Hyphomicrobiales</taxon>
        <taxon>Rhizobiaceae</taxon>
        <taxon>Rhizobium/Agrobacterium group</taxon>
        <taxon>Neorhizobium</taxon>
    </lineage>
</organism>
<dbReference type="SUPFAM" id="SSF50199">
    <property type="entry name" value="Staphylococcal nuclease"/>
    <property type="match status" value="1"/>
</dbReference>
<proteinExistence type="predicted"/>